<organism evidence="1 2">
    <name type="scientific">Dorcoceras hygrometricum</name>
    <dbReference type="NCBI Taxonomy" id="472368"/>
    <lineage>
        <taxon>Eukaryota</taxon>
        <taxon>Viridiplantae</taxon>
        <taxon>Streptophyta</taxon>
        <taxon>Embryophyta</taxon>
        <taxon>Tracheophyta</taxon>
        <taxon>Spermatophyta</taxon>
        <taxon>Magnoliopsida</taxon>
        <taxon>eudicotyledons</taxon>
        <taxon>Gunneridae</taxon>
        <taxon>Pentapetalae</taxon>
        <taxon>asterids</taxon>
        <taxon>lamiids</taxon>
        <taxon>Lamiales</taxon>
        <taxon>Gesneriaceae</taxon>
        <taxon>Didymocarpoideae</taxon>
        <taxon>Trichosporeae</taxon>
        <taxon>Loxocarpinae</taxon>
        <taxon>Dorcoceras</taxon>
    </lineage>
</organism>
<reference evidence="1 2" key="1">
    <citation type="journal article" date="2015" name="Proc. Natl. Acad. Sci. U.S.A.">
        <title>The resurrection genome of Boea hygrometrica: A blueprint for survival of dehydration.</title>
        <authorList>
            <person name="Xiao L."/>
            <person name="Yang G."/>
            <person name="Zhang L."/>
            <person name="Yang X."/>
            <person name="Zhao S."/>
            <person name="Ji Z."/>
            <person name="Zhou Q."/>
            <person name="Hu M."/>
            <person name="Wang Y."/>
            <person name="Chen M."/>
            <person name="Xu Y."/>
            <person name="Jin H."/>
            <person name="Xiao X."/>
            <person name="Hu G."/>
            <person name="Bao F."/>
            <person name="Hu Y."/>
            <person name="Wan P."/>
            <person name="Li L."/>
            <person name="Deng X."/>
            <person name="Kuang T."/>
            <person name="Xiang C."/>
            <person name="Zhu J.K."/>
            <person name="Oliver M.J."/>
            <person name="He Y."/>
        </authorList>
    </citation>
    <scope>NUCLEOTIDE SEQUENCE [LARGE SCALE GENOMIC DNA]</scope>
    <source>
        <strain evidence="2">cv. XS01</strain>
    </source>
</reference>
<dbReference type="EMBL" id="KV010230">
    <property type="protein sequence ID" value="KZV27932.1"/>
    <property type="molecule type" value="Genomic_DNA"/>
</dbReference>
<protein>
    <submittedName>
        <fullName evidence="1">Uncharacterized protein</fullName>
    </submittedName>
</protein>
<evidence type="ECO:0000313" key="1">
    <source>
        <dbReference type="EMBL" id="KZV27932.1"/>
    </source>
</evidence>
<keyword evidence="2" id="KW-1185">Reference proteome</keyword>
<evidence type="ECO:0000313" key="2">
    <source>
        <dbReference type="Proteomes" id="UP000250235"/>
    </source>
</evidence>
<name>A0A2Z7B0U0_9LAMI</name>
<dbReference type="Proteomes" id="UP000250235">
    <property type="component" value="Unassembled WGS sequence"/>
</dbReference>
<proteinExistence type="predicted"/>
<sequence length="216" mass="24178">MVVDSIGMYELKGPYCTLTMTDWFLQALSVIPSGSWSDVARRFTMIRLIKRLNVSNLTYESFPGGHSSQYFSPTCTLNSTILPPPPPEIVLPVKIWCLSFTVHLANQIKLLNFNSLTYETSQKGNGKTNVVKSSRLTCLRKRRGEARRGVAAALQRGPKRSRSVRHTLHYASRIGEQRAPPRLVISTGPDSTSQHFTTLHADFAAGLQHLFVFRTS</sequence>
<accession>A0A2Z7B0U0</accession>
<gene>
    <name evidence="1" type="ORF">F511_33902</name>
</gene>
<dbReference type="AlphaFoldDB" id="A0A2Z7B0U0"/>